<dbReference type="AlphaFoldDB" id="A0A385GMV7"/>
<evidence type="ECO:0000256" key="11">
    <source>
        <dbReference type="SAM" id="Phobius"/>
    </source>
</evidence>
<comment type="similarity">
    <text evidence="3">Belongs to the PsaI family.</text>
</comment>
<reference evidence="12" key="1">
    <citation type="journal article" date="2018" name="Genome Biol. Evol.">
        <title>Convergent plastome evolution and gene loss in holoparasitic Lennoaceae (Boraginales).</title>
        <authorList>
            <person name="Schneider A.C."/>
            <person name="Braukmann T."/>
            <person name="Banerjee A."/>
            <person name="Stefanovic S."/>
        </authorList>
    </citation>
    <scope>NUCLEOTIDE SEQUENCE</scope>
</reference>
<keyword evidence="9" id="KW-0793">Thylakoid</keyword>
<evidence type="ECO:0000256" key="9">
    <source>
        <dbReference type="ARBA" id="ARBA00023078"/>
    </source>
</evidence>
<proteinExistence type="inferred from homology"/>
<evidence type="ECO:0000256" key="8">
    <source>
        <dbReference type="ARBA" id="ARBA00022989"/>
    </source>
</evidence>
<dbReference type="RefSeq" id="YP_009529189.1">
    <property type="nucleotide sequence ID" value="NC_039720.1"/>
</dbReference>
<geneLocation type="chloroplast" evidence="12"/>
<sequence length="52" mass="6030">MTTFNLPSIFFTLVGLVFPAIVCASLFLFMLKKINYLAPNYFMLTRTLEYNT</sequence>
<evidence type="ECO:0000256" key="2">
    <source>
        <dbReference type="ARBA" id="ARBA00004581"/>
    </source>
</evidence>
<dbReference type="GO" id="GO:0009535">
    <property type="term" value="C:chloroplast thylakoid membrane"/>
    <property type="evidence" value="ECO:0007669"/>
    <property type="project" value="UniProtKB-SubCell"/>
</dbReference>
<dbReference type="Pfam" id="PF00796">
    <property type="entry name" value="PSI_8"/>
    <property type="match status" value="1"/>
</dbReference>
<feature type="transmembrane region" description="Helical" evidence="11">
    <location>
        <begin position="6"/>
        <end position="31"/>
    </location>
</feature>
<keyword evidence="12" id="KW-0150">Chloroplast</keyword>
<name>A0A385GMV7_9ASTE</name>
<evidence type="ECO:0000256" key="6">
    <source>
        <dbReference type="ARBA" id="ARBA00022692"/>
    </source>
</evidence>
<dbReference type="GO" id="GO:0009522">
    <property type="term" value="C:photosystem I"/>
    <property type="evidence" value="ECO:0007669"/>
    <property type="project" value="UniProtKB-KW"/>
</dbReference>
<keyword evidence="8 11" id="KW-1133">Transmembrane helix</keyword>
<comment type="subcellular location">
    <subcellularLocation>
        <location evidence="2">Plastid</location>
        <location evidence="2">Chloroplast thylakoid membrane</location>
        <topology evidence="2">Single-pass membrane protein</topology>
    </subcellularLocation>
</comment>
<dbReference type="InterPro" id="IPR001302">
    <property type="entry name" value="PSI_PsaI"/>
</dbReference>
<gene>
    <name evidence="12" type="primary">psaI</name>
</gene>
<accession>A0A385GMV7</accession>
<evidence type="ECO:0000256" key="4">
    <source>
        <dbReference type="ARBA" id="ARBA00019929"/>
    </source>
</evidence>
<evidence type="ECO:0000256" key="7">
    <source>
        <dbReference type="ARBA" id="ARBA00022836"/>
    </source>
</evidence>
<evidence type="ECO:0000256" key="1">
    <source>
        <dbReference type="ARBA" id="ARBA00003541"/>
    </source>
</evidence>
<keyword evidence="6 11" id="KW-0812">Transmembrane</keyword>
<evidence type="ECO:0000256" key="5">
    <source>
        <dbReference type="ARBA" id="ARBA00022531"/>
    </source>
</evidence>
<dbReference type="GeneID" id="38329111"/>
<organism evidence="12">
    <name type="scientific">Lennoa madreporoides</name>
    <dbReference type="NCBI Taxonomy" id="111108"/>
    <lineage>
        <taxon>Eukaryota</taxon>
        <taxon>Viridiplantae</taxon>
        <taxon>Streptophyta</taxon>
        <taxon>Embryophyta</taxon>
        <taxon>Tracheophyta</taxon>
        <taxon>Spermatophyta</taxon>
        <taxon>Magnoliopsida</taxon>
        <taxon>eudicotyledons</taxon>
        <taxon>Gunneridae</taxon>
        <taxon>Pentapetalae</taxon>
        <taxon>asterids</taxon>
        <taxon>lamiids</taxon>
        <taxon>Boraginales</taxon>
        <taxon>Lennoaceae</taxon>
        <taxon>Lennoa</taxon>
    </lineage>
</organism>
<keyword evidence="5" id="KW-0602">Photosynthesis</keyword>
<keyword evidence="12" id="KW-0934">Plastid</keyword>
<protein>
    <recommendedName>
        <fullName evidence="4">Photosystem I reaction center subunit VIII</fullName>
    </recommendedName>
</protein>
<dbReference type="EMBL" id="MH237602">
    <property type="protein sequence ID" value="AXX75990.1"/>
    <property type="molecule type" value="Genomic_DNA"/>
</dbReference>
<evidence type="ECO:0000256" key="3">
    <source>
        <dbReference type="ARBA" id="ARBA00005252"/>
    </source>
</evidence>
<dbReference type="GO" id="GO:0015979">
    <property type="term" value="P:photosynthesis"/>
    <property type="evidence" value="ECO:0007669"/>
    <property type="project" value="UniProtKB-KW"/>
</dbReference>
<evidence type="ECO:0000313" key="12">
    <source>
        <dbReference type="EMBL" id="AXX75990.1"/>
    </source>
</evidence>
<evidence type="ECO:0000256" key="10">
    <source>
        <dbReference type="ARBA" id="ARBA00023136"/>
    </source>
</evidence>
<comment type="function">
    <text evidence="1">May help in the organization of the PsaL subunit.</text>
</comment>
<keyword evidence="7" id="KW-0603">Photosystem I</keyword>
<dbReference type="InterPro" id="IPR036357">
    <property type="entry name" value="PSI_PsaI_sf"/>
</dbReference>
<dbReference type="SUPFAM" id="SSF81540">
    <property type="entry name" value="Subunit VIII of photosystem I reaction centre, PsaI"/>
    <property type="match status" value="1"/>
</dbReference>
<keyword evidence="10 11" id="KW-0472">Membrane</keyword>